<sequence>MGANLGPGTDRDAAVEELVDRGRVGGFARMREDVPRGFWWMHRDAVRTSAP</sequence>
<organism evidence="1 2">
    <name type="scientific">Luteipulveratus flavus</name>
    <dbReference type="NCBI Taxonomy" id="3031728"/>
    <lineage>
        <taxon>Bacteria</taxon>
        <taxon>Bacillati</taxon>
        <taxon>Actinomycetota</taxon>
        <taxon>Actinomycetes</taxon>
        <taxon>Micrococcales</taxon>
        <taxon>Dermacoccaceae</taxon>
        <taxon>Luteipulveratus</taxon>
    </lineage>
</organism>
<dbReference type="EMBL" id="JAROAV010000023">
    <property type="protein sequence ID" value="MDF8263834.1"/>
    <property type="molecule type" value="Genomic_DNA"/>
</dbReference>
<dbReference type="RefSeq" id="WP_277191481.1">
    <property type="nucleotide sequence ID" value="NZ_JAROAV010000023.1"/>
</dbReference>
<keyword evidence="2" id="KW-1185">Reference proteome</keyword>
<evidence type="ECO:0000313" key="1">
    <source>
        <dbReference type="EMBL" id="MDF8263834.1"/>
    </source>
</evidence>
<gene>
    <name evidence="1" type="ORF">P4R38_06225</name>
</gene>
<accession>A0ABT6C4G4</accession>
<evidence type="ECO:0000313" key="2">
    <source>
        <dbReference type="Proteomes" id="UP001528912"/>
    </source>
</evidence>
<proteinExistence type="predicted"/>
<protein>
    <submittedName>
        <fullName evidence="1">Uncharacterized protein</fullName>
    </submittedName>
</protein>
<dbReference type="Proteomes" id="UP001528912">
    <property type="component" value="Unassembled WGS sequence"/>
</dbReference>
<name>A0ABT6C4G4_9MICO</name>
<reference evidence="1 2" key="1">
    <citation type="submission" date="2023-03" db="EMBL/GenBank/DDBJ databases">
        <title>YIM 133296 draft genome.</title>
        <authorList>
            <person name="Xiong L."/>
        </authorList>
    </citation>
    <scope>NUCLEOTIDE SEQUENCE [LARGE SCALE GENOMIC DNA]</scope>
    <source>
        <strain evidence="1 2">YIM 133296</strain>
    </source>
</reference>
<comment type="caution">
    <text evidence="1">The sequence shown here is derived from an EMBL/GenBank/DDBJ whole genome shotgun (WGS) entry which is preliminary data.</text>
</comment>